<gene>
    <name evidence="6" type="primary">hrpA</name>
    <name evidence="6" type="ORF">COC19_07295</name>
</gene>
<evidence type="ECO:0000256" key="2">
    <source>
        <dbReference type="ARBA" id="ARBA00022801"/>
    </source>
</evidence>
<dbReference type="EMBL" id="NVQR01000125">
    <property type="protein sequence ID" value="PCH59277.1"/>
    <property type="molecule type" value="Genomic_DNA"/>
</dbReference>
<name>A0A2A4MHQ0_9GAMM</name>
<dbReference type="FunFam" id="1.20.120.1080:FF:000005">
    <property type="entry name" value="ATP-dependent helicase HrpA"/>
    <property type="match status" value="1"/>
</dbReference>
<dbReference type="Pfam" id="PF04408">
    <property type="entry name" value="WHD_HA2"/>
    <property type="match status" value="1"/>
</dbReference>
<dbReference type="SUPFAM" id="SSF52540">
    <property type="entry name" value="P-loop containing nucleoside triphosphate hydrolases"/>
    <property type="match status" value="1"/>
</dbReference>
<comment type="caution">
    <text evidence="6">The sequence shown here is derived from an EMBL/GenBank/DDBJ whole genome shotgun (WGS) entry which is preliminary data.</text>
</comment>
<evidence type="ECO:0000313" key="7">
    <source>
        <dbReference type="Proteomes" id="UP000218172"/>
    </source>
</evidence>
<dbReference type="AlphaFoldDB" id="A0A2A4MHQ0"/>
<evidence type="ECO:0000256" key="4">
    <source>
        <dbReference type="ARBA" id="ARBA00022840"/>
    </source>
</evidence>
<evidence type="ECO:0000256" key="1">
    <source>
        <dbReference type="ARBA" id="ARBA00022741"/>
    </source>
</evidence>
<dbReference type="GO" id="GO:0003723">
    <property type="term" value="F:RNA binding"/>
    <property type="evidence" value="ECO:0007669"/>
    <property type="project" value="TreeGrafter"/>
</dbReference>
<evidence type="ECO:0000259" key="5">
    <source>
        <dbReference type="SMART" id="SM00847"/>
    </source>
</evidence>
<dbReference type="InterPro" id="IPR010222">
    <property type="entry name" value="RNA_helicase_HrpA"/>
</dbReference>
<dbReference type="InterPro" id="IPR048333">
    <property type="entry name" value="HA2_WH"/>
</dbReference>
<evidence type="ECO:0000313" key="6">
    <source>
        <dbReference type="EMBL" id="PCH59277.1"/>
    </source>
</evidence>
<dbReference type="Proteomes" id="UP000218172">
    <property type="component" value="Unassembled WGS sequence"/>
</dbReference>
<keyword evidence="1" id="KW-0547">Nucleotide-binding</keyword>
<feature type="non-terminal residue" evidence="6">
    <location>
        <position position="1"/>
    </location>
</feature>
<dbReference type="GO" id="GO:0003724">
    <property type="term" value="F:RNA helicase activity"/>
    <property type="evidence" value="ECO:0007669"/>
    <property type="project" value="InterPro"/>
</dbReference>
<dbReference type="Gene3D" id="1.20.120.1080">
    <property type="match status" value="1"/>
</dbReference>
<protein>
    <submittedName>
        <fullName evidence="6">ATP-dependent RNA helicase HrpA</fullName>
    </submittedName>
</protein>
<dbReference type="Pfam" id="PF21010">
    <property type="entry name" value="HA2_C"/>
    <property type="match status" value="1"/>
</dbReference>
<reference evidence="7" key="1">
    <citation type="submission" date="2017-08" db="EMBL/GenBank/DDBJ databases">
        <title>A dynamic microbial community with high functional redundancy inhabits the cold, oxic subseafloor aquifer.</title>
        <authorList>
            <person name="Tully B.J."/>
            <person name="Wheat C.G."/>
            <person name="Glazer B.T."/>
            <person name="Huber J.A."/>
        </authorList>
    </citation>
    <scope>NUCLEOTIDE SEQUENCE [LARGE SCALE GENOMIC DNA]</scope>
</reference>
<dbReference type="InterPro" id="IPR027417">
    <property type="entry name" value="P-loop_NTPase"/>
</dbReference>
<dbReference type="Pfam" id="PF11898">
    <property type="entry name" value="DUF3418"/>
    <property type="match status" value="1"/>
</dbReference>
<dbReference type="GO" id="GO:0016787">
    <property type="term" value="F:hydrolase activity"/>
    <property type="evidence" value="ECO:0007669"/>
    <property type="project" value="UniProtKB-KW"/>
</dbReference>
<accession>A0A2A4MHQ0</accession>
<dbReference type="SMART" id="SM00847">
    <property type="entry name" value="HA2"/>
    <property type="match status" value="1"/>
</dbReference>
<dbReference type="PANTHER" id="PTHR18934:SF99">
    <property type="entry name" value="ATP-DEPENDENT RNA HELICASE DHX37-RELATED"/>
    <property type="match status" value="1"/>
</dbReference>
<dbReference type="InterPro" id="IPR011709">
    <property type="entry name" value="DEAD-box_helicase_OB_fold"/>
</dbReference>
<sequence length="891" mass="102051">LSRAEFTDPEIRRTNLASVILKMLSLGLGDIADFPFLEIPENKAINDGFKILHELNAIDSHRKLTKIGRQMGSFPVDPKYARMLIAASENNCLQEMLIICSALSGQDPREIPQDKRQSAMEKLKPFSHEDSDFMSFVKLWHSYEQKRQEFTQSKLRKYCSQNFLSFTRMREWRDTHRQLVLGCQKLNLKTNNKAASYEDVHLSILVGSLNQVASLSEPRLYQGSRNRKFNLLASSVIAKKNVKWIVSGDLIETTKIFASMAAKIDPQWIIKVASHLLKRNYFEPHFSVKRQEVMAYEKVILFGLVITERALVSYSKIDPVACRELFIESALSDFQLKGDYAFMVHNRNLIEELARQEEKMRRPNAFFSERGLSDFYGSAIPDDVCNGIAFRHWYKQASKTNPQLLKVNVEDLDSSHSQPQHWQAFPDATELASNKLVINYLFEPGNTQDGATVDVPEALIYQLTQADIDWAVPGIIKEKCTAYIKSLPKALRKQFIPVSAFVNEATQSMTKADGGLLDALLLQIRRIKGLTLNKEIFNNAELAEHLQVKVRVLDARKQQIAFGYELTQICHELKQLNHSNKTSRADVKGQQTTQSSYGHDIEQQGLTRWSFDCLPEKVTIGSELVLVRYPCLVDKTDSVAIELSPDPDVANQASRQGLMRLYMLSTAAQKKVLFKQFKKLEKSLTLKLPKQLTDFCGSVVDAVYVESFDIVNTLPRDSASYEKSLLTGKAKLISIGNDYEKLLNRVFDELYRAKSSIRELSSGQVAYVRKDINAQLDALVGSDFIRTTAYMWLREFPRYFQSIGLRVEKMPHPGKTDLLNTDLIDVYWQQFIQLQQPQIALGENKEITLFRWMIEEFRVSLFSQSLRTKMPVSAKRLDKQFEKIKREVLNR</sequence>
<evidence type="ECO:0000256" key="3">
    <source>
        <dbReference type="ARBA" id="ARBA00022806"/>
    </source>
</evidence>
<dbReference type="NCBIfam" id="TIGR01967">
    <property type="entry name" value="DEAH_box_HrpA"/>
    <property type="match status" value="1"/>
</dbReference>
<dbReference type="GO" id="GO:0005524">
    <property type="term" value="F:ATP binding"/>
    <property type="evidence" value="ECO:0007669"/>
    <property type="project" value="UniProtKB-KW"/>
</dbReference>
<dbReference type="InterPro" id="IPR024590">
    <property type="entry name" value="HrpA_C"/>
</dbReference>
<dbReference type="PANTHER" id="PTHR18934">
    <property type="entry name" value="ATP-DEPENDENT RNA HELICASE"/>
    <property type="match status" value="1"/>
</dbReference>
<keyword evidence="4" id="KW-0067">ATP-binding</keyword>
<keyword evidence="2" id="KW-0378">Hydrolase</keyword>
<proteinExistence type="predicted"/>
<organism evidence="6 7">
    <name type="scientific">SAR86 cluster bacterium</name>
    <dbReference type="NCBI Taxonomy" id="2030880"/>
    <lineage>
        <taxon>Bacteria</taxon>
        <taxon>Pseudomonadati</taxon>
        <taxon>Pseudomonadota</taxon>
        <taxon>Gammaproteobacteria</taxon>
        <taxon>SAR86 cluster</taxon>
    </lineage>
</organism>
<keyword evidence="3 6" id="KW-0347">Helicase</keyword>
<feature type="domain" description="Helicase-associated" evidence="5">
    <location>
        <begin position="47"/>
        <end position="137"/>
    </location>
</feature>
<dbReference type="Pfam" id="PF07717">
    <property type="entry name" value="OB_NTP_bind"/>
    <property type="match status" value="1"/>
</dbReference>
<dbReference type="InterPro" id="IPR007502">
    <property type="entry name" value="Helicase-assoc_dom"/>
</dbReference>